<keyword evidence="8 11" id="KW-0518">Myosin</keyword>
<evidence type="ECO:0000259" key="15">
    <source>
        <dbReference type="PROSITE" id="PS51456"/>
    </source>
</evidence>
<feature type="binding site" evidence="11">
    <location>
        <begin position="184"/>
        <end position="191"/>
    </location>
    <ligand>
        <name>ATP</name>
        <dbReference type="ChEBI" id="CHEBI:30616"/>
    </ligand>
</feature>
<dbReference type="InterPro" id="IPR036961">
    <property type="entry name" value="Kinesin_motor_dom_sf"/>
</dbReference>
<keyword evidence="6" id="KW-0112">Calmodulin-binding</keyword>
<evidence type="ECO:0000259" key="16">
    <source>
        <dbReference type="PROSITE" id="PS51844"/>
    </source>
</evidence>
<feature type="domain" description="Myosin motor" evidence="15">
    <location>
        <begin position="90"/>
        <end position="788"/>
    </location>
</feature>
<dbReference type="InterPro" id="IPR000048">
    <property type="entry name" value="IQ_motif_EF-hand-BS"/>
</dbReference>
<dbReference type="PROSITE" id="PS51844">
    <property type="entry name" value="SH3_LIKE"/>
    <property type="match status" value="1"/>
</dbReference>
<dbReference type="GO" id="GO:0000146">
    <property type="term" value="F:microfilament motor activity"/>
    <property type="evidence" value="ECO:0007669"/>
    <property type="project" value="TreeGrafter"/>
</dbReference>
<dbReference type="Gene3D" id="3.40.850.10">
    <property type="entry name" value="Kinesin motor domain"/>
    <property type="match status" value="1"/>
</dbReference>
<dbReference type="PANTHER" id="PTHR13140:SF706">
    <property type="entry name" value="DILUTE CLASS UNCONVENTIONAL MYOSIN, ISOFORM C"/>
    <property type="match status" value="1"/>
</dbReference>
<keyword evidence="3" id="KW-0677">Repeat</keyword>
<keyword evidence="2" id="KW-0597">Phosphoprotein</keyword>
<dbReference type="EMBL" id="VSWD01000008">
    <property type="protein sequence ID" value="KAK3095804.1"/>
    <property type="molecule type" value="Genomic_DNA"/>
</dbReference>
<keyword evidence="5 11" id="KW-0067">ATP-binding</keyword>
<protein>
    <recommendedName>
        <fullName evidence="19">Unconventional myosin-Va</fullName>
    </recommendedName>
</protein>
<dbReference type="InterPro" id="IPR036103">
    <property type="entry name" value="MYSc_Myo5"/>
</dbReference>
<dbReference type="Pfam" id="PF00612">
    <property type="entry name" value="IQ"/>
    <property type="match status" value="4"/>
</dbReference>
<evidence type="ECO:0008006" key="19">
    <source>
        <dbReference type="Google" id="ProtNLM"/>
    </source>
</evidence>
<keyword evidence="7 12" id="KW-0175">Coiled coil</keyword>
<evidence type="ECO:0000256" key="7">
    <source>
        <dbReference type="ARBA" id="ARBA00023054"/>
    </source>
</evidence>
<dbReference type="GO" id="GO:0005737">
    <property type="term" value="C:cytoplasm"/>
    <property type="evidence" value="ECO:0007669"/>
    <property type="project" value="TreeGrafter"/>
</dbReference>
<keyword evidence="9 11" id="KW-0505">Motor protein</keyword>
<evidence type="ECO:0000256" key="6">
    <source>
        <dbReference type="ARBA" id="ARBA00022860"/>
    </source>
</evidence>
<dbReference type="FunFam" id="1.10.10.820:FF:000001">
    <property type="entry name" value="Myosin heavy chain"/>
    <property type="match status" value="1"/>
</dbReference>
<dbReference type="FunFam" id="1.20.58.530:FF:000002">
    <property type="entry name" value="Class V myosin"/>
    <property type="match status" value="1"/>
</dbReference>
<sequence length="1891" mass="218860">MDRLVKRLSDIYLRFDFQTFLKESEIEQVYVKGARIWIPDPELVWRGAELAEDYKGQVKVKIQYEDGGDSEFTIKSKDRLPHLRNPEILIGENDLTSLSYLNEPEVLYNLQVRFLERNSIYTYCGIVLVAINPYEQLHIYGNDTIQMYSGQDMGTMDPHIFAVAEEAFKRMSRFDQNQSIIVSGESGAGKTVSAKYAMRYFAMVGGSQTETQVEQKVLASNPIMESIGNAKTTRNDNSSRFGKYIEISFNKRNEIIGAHMRTYLLEKSRVVYQAPEERNYHIFYQMCASRDLPEFKKFNLLHPDEFVYTSHGEAPEIDGVDDAEDLLSTREAFSLLGINQKDQMMIFQILSAVLHFGNISLTEGDGETSTIPTKDPHLSIMCLLLGIEESQMRMWLCHKKLVTAQEVLTKPLNISQATFSKDALAKHIYAQTFTWIVDKINLTLHSSTKAHKFIGVLDIYGFETFEINSFEQFCINYANEKLQQIFNMHVFKLEQEEYVREAIEWSFIDFYDNQPCIDMIESKLGILDLLDEECKMPRGSDANWCQKLYDKHLGKAKHFDKPRMSRSAFIVHHFADKVEYQTDGFLEKNRDTVLEEHINILRASEFALVAELFEDKPDPNEKKQRAGSATTHALKAAPKSGGRQNKKTVGSQQVQKATVGDQFRDSLFKLMETLNATTPHYIRCIKPNDEKESFSFDPKRAVEQLRACGVLETIRISAAGYPSRWTYPEFYQRYRVLAKHKDINRANPRKTCENILMKVIQDPDKYRFGKTKIFFRAGQVAYLEKLRSDKLRACGIMIQKHVKGWLARRRYQRIIKTITLLQKYGRGLLARRHAQFLRETRAATRIQKVWKGFKVRRHYLRVRRAAIVIQSAIRGHYGRRLFQQELYEHRAILIQKMVRTWLARKKYKMVLRGIVKLQGHFRRRKAKAELKRLKIEAKSVEHIKNVNKGLENKIIQLQQKLDGAKKDNTQIKEQEVYIKQLKNECEKLRTSSEEAAKSSNKISDLQQQIKVLQEALEKEKKEKKDVISEKDKLTKEHTQVLSKMAEEKCKLKEELDDANHRLQEQENKLTDAIKSKIEDEKRLIIAEFESERSHHQRLVKEHARLQQRLENLQGEMQVLTSPQGHMRTPSDISIMSLESVTSSTSPDYKNDEDEHEEKDQGYGTKKRRAPQPPKTPVNAIAKTMSEEHQKDVDVALVLKLQNKIKDLERERNELQERLQEEEDEKKETKRGSEVISNSAFDALKRQLVNADDVQLVIKLQKRIADLELTKSKLANELDEREDEEDENMSYNITTPEYAYNNLKRQELENENDKLKREVSKLMKSIAETTDFEAKGGNLSKAGKEFMDQYDAMSDELERRREECLQLRAMLAEKSITTHAIAKQSYGGVDNIVNEDDELATAYRSEKEINRILNGQLQKLEKDNLQLGPEAKIEATMQHEITRLTSENLDLRENMDKQADQIRKMKKMLKVYSKKLKDGEAAEIAAELEKDDRQVDNVASVKHKDRSYMGMLEYKKEDETVLIKNLIMDLKPKVASGLLPGLPAYVLFMCVRHTDYTNDDEKVRSLLTHTINGIKKCVKKHHTDLERVTLWLANSCRLLHTLKQYSGDKAFQSENSSRQNEHCLRNFDLSEYRQVISDLAVWIYQTMIKQMEETLQPMVVPAVLEHEAIAGLSAAKPSGMRGRSSSTTDEVRELSLDSLMKTLNKYSQVLNSHAVDPELTKQIFRQIYYFVCAGALNNLLLRKDMCNWSKGMQIRYNLSHLEQWLRDNKLQESGAQGTLEPIIQASQLLQARKTVDDVDSICEMCSKLSTPQIVKILNLYTPVDEFEERVPISFIRKIQEKLKQREDGESDNTLLMDTKYSFPVTFPFNPSSVSLDSVEVPQALHLGFLTRV</sequence>
<evidence type="ECO:0000256" key="5">
    <source>
        <dbReference type="ARBA" id="ARBA00022840"/>
    </source>
</evidence>
<dbReference type="CDD" id="cd01380">
    <property type="entry name" value="MYSc_Myo5"/>
    <property type="match status" value="1"/>
</dbReference>
<dbReference type="Pfam" id="PF01843">
    <property type="entry name" value="DIL"/>
    <property type="match status" value="1"/>
</dbReference>
<accession>A0AA89BZ12</accession>
<evidence type="ECO:0000256" key="2">
    <source>
        <dbReference type="ARBA" id="ARBA00022553"/>
    </source>
</evidence>
<comment type="caution">
    <text evidence="17">The sequence shown here is derived from an EMBL/GenBank/DDBJ whole genome shotgun (WGS) entry which is preliminary data.</text>
</comment>
<evidence type="ECO:0000256" key="8">
    <source>
        <dbReference type="ARBA" id="ARBA00023123"/>
    </source>
</evidence>
<feature type="coiled-coil region" evidence="12">
    <location>
        <begin position="1402"/>
        <end position="1467"/>
    </location>
</feature>
<evidence type="ECO:0000313" key="18">
    <source>
        <dbReference type="Proteomes" id="UP001186944"/>
    </source>
</evidence>
<dbReference type="InterPro" id="IPR027417">
    <property type="entry name" value="P-loop_NTPase"/>
</dbReference>
<dbReference type="PROSITE" id="PS50096">
    <property type="entry name" value="IQ"/>
    <property type="match status" value="5"/>
</dbReference>
<dbReference type="SMART" id="SM00242">
    <property type="entry name" value="MYSc"/>
    <property type="match status" value="1"/>
</dbReference>
<feature type="coiled-coil region" evidence="12">
    <location>
        <begin position="1256"/>
        <end position="1366"/>
    </location>
</feature>
<dbReference type="Pfam" id="PF00063">
    <property type="entry name" value="Myosin_head"/>
    <property type="match status" value="1"/>
</dbReference>
<feature type="region of interest" description="Disordered" evidence="13">
    <location>
        <begin position="617"/>
        <end position="656"/>
    </location>
</feature>
<dbReference type="GO" id="GO:0007015">
    <property type="term" value="P:actin filament organization"/>
    <property type="evidence" value="ECO:0007669"/>
    <property type="project" value="TreeGrafter"/>
</dbReference>
<dbReference type="PRINTS" id="PR00193">
    <property type="entry name" value="MYOSINHEAVY"/>
</dbReference>
<dbReference type="CDD" id="cd23767">
    <property type="entry name" value="IQCD"/>
    <property type="match status" value="1"/>
</dbReference>
<evidence type="ECO:0000256" key="3">
    <source>
        <dbReference type="ARBA" id="ARBA00022737"/>
    </source>
</evidence>
<gene>
    <name evidence="17" type="ORF">FSP39_019412</name>
</gene>
<dbReference type="Gene3D" id="1.20.5.190">
    <property type="match status" value="3"/>
</dbReference>
<dbReference type="GO" id="GO:0051015">
    <property type="term" value="F:actin filament binding"/>
    <property type="evidence" value="ECO:0007669"/>
    <property type="project" value="TreeGrafter"/>
</dbReference>
<evidence type="ECO:0000313" key="17">
    <source>
        <dbReference type="EMBL" id="KAK3095804.1"/>
    </source>
</evidence>
<dbReference type="Pfam" id="PF25966">
    <property type="entry name" value="Myo5a"/>
    <property type="match status" value="1"/>
</dbReference>
<dbReference type="SMART" id="SM01132">
    <property type="entry name" value="DIL"/>
    <property type="match status" value="1"/>
</dbReference>
<name>A0AA89BZ12_PINIB</name>
<reference evidence="17" key="1">
    <citation type="submission" date="2019-08" db="EMBL/GenBank/DDBJ databases">
        <title>The improved chromosome-level genome for the pearl oyster Pinctada fucata martensii using PacBio sequencing and Hi-C.</title>
        <authorList>
            <person name="Zheng Z."/>
        </authorList>
    </citation>
    <scope>NUCLEOTIDE SEQUENCE</scope>
    <source>
        <strain evidence="17">ZZ-2019</strain>
        <tissue evidence="17">Adductor muscle</tissue>
    </source>
</reference>
<feature type="domain" description="Dilute" evidence="14">
    <location>
        <begin position="1567"/>
        <end position="1843"/>
    </location>
</feature>
<evidence type="ECO:0000256" key="13">
    <source>
        <dbReference type="SAM" id="MobiDB-lite"/>
    </source>
</evidence>
<evidence type="ECO:0000256" key="12">
    <source>
        <dbReference type="SAM" id="Coils"/>
    </source>
</evidence>
<dbReference type="InterPro" id="IPR002710">
    <property type="entry name" value="Dilute_dom"/>
</dbReference>
<dbReference type="PROSITE" id="PS51456">
    <property type="entry name" value="MYOSIN_MOTOR"/>
    <property type="match status" value="1"/>
</dbReference>
<feature type="coiled-coil region" evidence="12">
    <location>
        <begin position="1197"/>
        <end position="1231"/>
    </location>
</feature>
<dbReference type="Proteomes" id="UP001186944">
    <property type="component" value="Unassembled WGS sequence"/>
</dbReference>
<comment type="similarity">
    <text evidence="1 11">Belongs to the TRAFAC class myosin-kinesin ATPase superfamily. Myosin family.</text>
</comment>
<evidence type="ECO:0000256" key="9">
    <source>
        <dbReference type="ARBA" id="ARBA00023175"/>
    </source>
</evidence>
<dbReference type="SUPFAM" id="SSF52540">
    <property type="entry name" value="P-loop containing nucleoside triphosphate hydrolases"/>
    <property type="match status" value="2"/>
</dbReference>
<dbReference type="InterPro" id="IPR058662">
    <property type="entry name" value="Myo5a/b_dom"/>
</dbReference>
<dbReference type="GO" id="GO:0005524">
    <property type="term" value="F:ATP binding"/>
    <property type="evidence" value="ECO:0007669"/>
    <property type="project" value="UniProtKB-UniRule"/>
</dbReference>
<dbReference type="Gene3D" id="1.10.10.820">
    <property type="match status" value="1"/>
</dbReference>
<keyword evidence="10 11" id="KW-0009">Actin-binding</keyword>
<evidence type="ECO:0000259" key="14">
    <source>
        <dbReference type="PROSITE" id="PS51126"/>
    </source>
</evidence>
<dbReference type="GO" id="GO:0016020">
    <property type="term" value="C:membrane"/>
    <property type="evidence" value="ECO:0007669"/>
    <property type="project" value="TreeGrafter"/>
</dbReference>
<organism evidence="17 18">
    <name type="scientific">Pinctada imbricata</name>
    <name type="common">Atlantic pearl-oyster</name>
    <name type="synonym">Pinctada martensii</name>
    <dbReference type="NCBI Taxonomy" id="66713"/>
    <lineage>
        <taxon>Eukaryota</taxon>
        <taxon>Metazoa</taxon>
        <taxon>Spiralia</taxon>
        <taxon>Lophotrochozoa</taxon>
        <taxon>Mollusca</taxon>
        <taxon>Bivalvia</taxon>
        <taxon>Autobranchia</taxon>
        <taxon>Pteriomorphia</taxon>
        <taxon>Pterioida</taxon>
        <taxon>Pterioidea</taxon>
        <taxon>Pteriidae</taxon>
        <taxon>Pinctada</taxon>
    </lineage>
</organism>
<keyword evidence="4 11" id="KW-0547">Nucleotide-binding</keyword>
<feature type="region of interest" description="Actin-binding" evidence="11">
    <location>
        <begin position="667"/>
        <end position="689"/>
    </location>
</feature>
<dbReference type="SMART" id="SM00015">
    <property type="entry name" value="IQ"/>
    <property type="match status" value="6"/>
</dbReference>
<proteinExistence type="inferred from homology"/>
<dbReference type="Gene3D" id="1.20.120.720">
    <property type="entry name" value="Myosin VI head, motor domain, U50 subdomain"/>
    <property type="match status" value="1"/>
</dbReference>
<dbReference type="PANTHER" id="PTHR13140">
    <property type="entry name" value="MYOSIN"/>
    <property type="match status" value="1"/>
</dbReference>
<evidence type="ECO:0000256" key="11">
    <source>
        <dbReference type="PROSITE-ProRule" id="PRU00782"/>
    </source>
</evidence>
<evidence type="ECO:0000256" key="4">
    <source>
        <dbReference type="ARBA" id="ARBA00022741"/>
    </source>
</evidence>
<feature type="compositionally biased region" description="Polar residues" evidence="13">
    <location>
        <begin position="647"/>
        <end position="656"/>
    </location>
</feature>
<evidence type="ECO:0000256" key="1">
    <source>
        <dbReference type="ARBA" id="ARBA00008314"/>
    </source>
</evidence>
<dbReference type="GO" id="GO:0016459">
    <property type="term" value="C:myosin complex"/>
    <property type="evidence" value="ECO:0007669"/>
    <property type="project" value="UniProtKB-KW"/>
</dbReference>
<keyword evidence="18" id="KW-1185">Reference proteome</keyword>
<feature type="region of interest" description="Disordered" evidence="13">
    <location>
        <begin position="1139"/>
        <end position="1177"/>
    </location>
</feature>
<dbReference type="Gene3D" id="6.20.240.20">
    <property type="match status" value="1"/>
</dbReference>
<feature type="coiled-coil region" evidence="12">
    <location>
        <begin position="923"/>
        <end position="1115"/>
    </location>
</feature>
<dbReference type="PROSITE" id="PS51126">
    <property type="entry name" value="DILUTE"/>
    <property type="match status" value="1"/>
</dbReference>
<dbReference type="Gene3D" id="1.20.58.530">
    <property type="match status" value="1"/>
</dbReference>
<feature type="domain" description="Myosin N-terminal SH3-like" evidence="16">
    <location>
        <begin position="31"/>
        <end position="84"/>
    </location>
</feature>
<evidence type="ECO:0000256" key="10">
    <source>
        <dbReference type="ARBA" id="ARBA00023203"/>
    </source>
</evidence>
<dbReference type="CDD" id="cd15470">
    <property type="entry name" value="Myo5_CBD"/>
    <property type="match status" value="1"/>
</dbReference>
<dbReference type="InterPro" id="IPR001609">
    <property type="entry name" value="Myosin_head_motor_dom-like"/>
</dbReference>
<dbReference type="InterPro" id="IPR004009">
    <property type="entry name" value="SH3_Myosin"/>
</dbReference>